<dbReference type="Gene3D" id="3.40.50.720">
    <property type="entry name" value="NAD(P)-binding Rossmann-like Domain"/>
    <property type="match status" value="1"/>
</dbReference>
<accession>A0A0F9KKZ8</accession>
<organism evidence="1">
    <name type="scientific">marine sediment metagenome</name>
    <dbReference type="NCBI Taxonomy" id="412755"/>
    <lineage>
        <taxon>unclassified sequences</taxon>
        <taxon>metagenomes</taxon>
        <taxon>ecological metagenomes</taxon>
    </lineage>
</organism>
<dbReference type="InterPro" id="IPR052199">
    <property type="entry name" value="MIPS"/>
</dbReference>
<sequence length="123" mass="13717">MSKIKIAIAGLGNCAFSLIQGLEYYKSKSQDNCVGLMHWDIGDYKPGDIEVVAAFDIDQRKVGKDVSEAIFQPPNCTKIFHRDIPKTNVVVKMGIVLDSIAEHMKDYDNAYTFVLSSQKEATK</sequence>
<evidence type="ECO:0000313" key="1">
    <source>
        <dbReference type="EMBL" id="KKM22848.1"/>
    </source>
</evidence>
<dbReference type="InterPro" id="IPR036291">
    <property type="entry name" value="NAD(P)-bd_dom_sf"/>
</dbReference>
<dbReference type="SUPFAM" id="SSF51735">
    <property type="entry name" value="NAD(P)-binding Rossmann-fold domains"/>
    <property type="match status" value="1"/>
</dbReference>
<dbReference type="GO" id="GO:0006021">
    <property type="term" value="P:inositol biosynthetic process"/>
    <property type="evidence" value="ECO:0007669"/>
    <property type="project" value="TreeGrafter"/>
</dbReference>
<name>A0A0F9KKZ8_9ZZZZ</name>
<gene>
    <name evidence="1" type="ORF">LCGC14_1621110</name>
</gene>
<evidence type="ECO:0008006" key="2">
    <source>
        <dbReference type="Google" id="ProtNLM"/>
    </source>
</evidence>
<reference evidence="1" key="1">
    <citation type="journal article" date="2015" name="Nature">
        <title>Complex archaea that bridge the gap between prokaryotes and eukaryotes.</title>
        <authorList>
            <person name="Spang A."/>
            <person name="Saw J.H."/>
            <person name="Jorgensen S.L."/>
            <person name="Zaremba-Niedzwiedzka K."/>
            <person name="Martijn J."/>
            <person name="Lind A.E."/>
            <person name="van Eijk R."/>
            <person name="Schleper C."/>
            <person name="Guy L."/>
            <person name="Ettema T.J."/>
        </authorList>
    </citation>
    <scope>NUCLEOTIDE SEQUENCE</scope>
</reference>
<dbReference type="AlphaFoldDB" id="A0A0F9KKZ8"/>
<dbReference type="PANTHER" id="PTHR43125">
    <property type="entry name" value="INOSITOL-3-PHOSPHATE SYNTHASE"/>
    <property type="match status" value="1"/>
</dbReference>
<dbReference type="PANTHER" id="PTHR43125:SF1">
    <property type="entry name" value="INOSITOL-3-PHOSPHATE SYNTHASE"/>
    <property type="match status" value="1"/>
</dbReference>
<dbReference type="GO" id="GO:0004512">
    <property type="term" value="F:inositol-3-phosphate synthase activity"/>
    <property type="evidence" value="ECO:0007669"/>
    <property type="project" value="TreeGrafter"/>
</dbReference>
<proteinExistence type="predicted"/>
<feature type="non-terminal residue" evidence="1">
    <location>
        <position position="123"/>
    </location>
</feature>
<dbReference type="EMBL" id="LAZR01013248">
    <property type="protein sequence ID" value="KKM22848.1"/>
    <property type="molecule type" value="Genomic_DNA"/>
</dbReference>
<protein>
    <recommendedName>
        <fullName evidence="2">Myo-inositol-1-phosphate synthase GAPDH-like domain-containing protein</fullName>
    </recommendedName>
</protein>
<comment type="caution">
    <text evidence="1">The sequence shown here is derived from an EMBL/GenBank/DDBJ whole genome shotgun (WGS) entry which is preliminary data.</text>
</comment>